<dbReference type="GO" id="GO:0006631">
    <property type="term" value="P:fatty acid metabolic process"/>
    <property type="evidence" value="ECO:0007669"/>
    <property type="project" value="TreeGrafter"/>
</dbReference>
<dbReference type="VEuPathDB" id="FungiDB:A9K55_009109"/>
<feature type="domain" description="AMP-dependent synthetase/ligase" evidence="1">
    <location>
        <begin position="51"/>
        <end position="344"/>
    </location>
</feature>
<organism evidence="2 3">
    <name type="scientific">Cordyceps militaris</name>
    <name type="common">Caterpillar fungus</name>
    <name type="synonym">Clavaria militaris</name>
    <dbReference type="NCBI Taxonomy" id="73501"/>
    <lineage>
        <taxon>Eukaryota</taxon>
        <taxon>Fungi</taxon>
        <taxon>Dikarya</taxon>
        <taxon>Ascomycota</taxon>
        <taxon>Pezizomycotina</taxon>
        <taxon>Sordariomycetes</taxon>
        <taxon>Hypocreomycetidae</taxon>
        <taxon>Hypocreales</taxon>
        <taxon>Cordycipitaceae</taxon>
        <taxon>Cordyceps</taxon>
    </lineage>
</organism>
<dbReference type="PANTHER" id="PTHR43201:SF11">
    <property type="entry name" value="ENZYME, PUTATIVE (JCVI)-RELATED"/>
    <property type="match status" value="1"/>
</dbReference>
<protein>
    <submittedName>
        <fullName evidence="2">AMP-dependent synthetase ligase</fullName>
    </submittedName>
</protein>
<gene>
    <name evidence="2" type="ORF">A9K55_009109</name>
</gene>
<dbReference type="EMBL" id="CP023324">
    <property type="protein sequence ID" value="ATY63190.1"/>
    <property type="molecule type" value="Genomic_DNA"/>
</dbReference>
<dbReference type="Pfam" id="PF23562">
    <property type="entry name" value="AMP-binding_C_3"/>
    <property type="match status" value="1"/>
</dbReference>
<dbReference type="PANTHER" id="PTHR43201">
    <property type="entry name" value="ACYL-COA SYNTHETASE"/>
    <property type="match status" value="1"/>
</dbReference>
<dbReference type="Gene3D" id="3.40.50.12780">
    <property type="entry name" value="N-terminal domain of ligase-like"/>
    <property type="match status" value="1"/>
</dbReference>
<dbReference type="VEuPathDB" id="FungiDB:CCM_08861"/>
<reference evidence="2 3" key="1">
    <citation type="journal article" date="2017" name="BMC Genomics">
        <title>Chromosome level assembly and secondary metabolite potential of the parasitic fungus Cordyceps militaris.</title>
        <authorList>
            <person name="Kramer G.J."/>
            <person name="Nodwell J.R."/>
        </authorList>
    </citation>
    <scope>NUCLEOTIDE SEQUENCE [LARGE SCALE GENOMIC DNA]</scope>
    <source>
        <strain evidence="2 3">ATCC 34164</strain>
    </source>
</reference>
<dbReference type="InterPro" id="IPR000873">
    <property type="entry name" value="AMP-dep_synth/lig_dom"/>
</dbReference>
<sequence>MERFTQEAFEQRSFQYGELLVLDDVLSLHAAKSPSPVLFAYPREDRSDGYFETFTAAQLDGYVDAAVQHLIQSGHEPKLGRVVGLIGNANLEWVVNLFALSRLGYTVAMMSLVQKAVGLASLLGSAGADAIIYDAEPGTSKLVAGITALQPRTATTIPFVPRAVFSQPVTARAPRFFSRQEQTDTTALLFSTSGSTGLPRPIPYRHAHISLSTFTCATEARSTLLSWPLSHGWGLSILLGTLYLGATCHLMDTRSALTADSFIEALEAARPGFLPSVPHNVALIAHDPRGLACLRAAAYVTTGGARLPDELGTYLHEQGVNISSSMGSSEATRNFATSMYRPPGDPAWDYLEFPPILRRHILLDPVPANPPLHEVVLLPDFPGLSAMAVNADDGSRRTGDIMQPHDTKPDAWKFMCRDGDFIALSTAGKVLGAPLEDRLQASPLVAAAVVVGVGRTVPGLLVIPAGEGEEAEEGFLEAVWKLVEEVNAVVPGSWEVGRDKIGVLPRTTRLPRTDKGNIMRQRVYTEFAREIDALYA</sequence>
<proteinExistence type="predicted"/>
<accession>A0A2H4SJC5</accession>
<dbReference type="AlphaFoldDB" id="A0A2H4SJC5"/>
<name>A0A2H4SJC5_CORMI</name>
<dbReference type="OrthoDB" id="429813at2759"/>
<evidence type="ECO:0000313" key="2">
    <source>
        <dbReference type="EMBL" id="ATY63190.1"/>
    </source>
</evidence>
<dbReference type="GO" id="GO:0031956">
    <property type="term" value="F:medium-chain fatty acid-CoA ligase activity"/>
    <property type="evidence" value="ECO:0007669"/>
    <property type="project" value="TreeGrafter"/>
</dbReference>
<keyword evidence="2" id="KW-0436">Ligase</keyword>
<evidence type="ECO:0000259" key="1">
    <source>
        <dbReference type="Pfam" id="PF00501"/>
    </source>
</evidence>
<dbReference type="Proteomes" id="UP000323067">
    <property type="component" value="Chromosome vii"/>
</dbReference>
<dbReference type="SUPFAM" id="SSF56801">
    <property type="entry name" value="Acetyl-CoA synthetase-like"/>
    <property type="match status" value="1"/>
</dbReference>
<dbReference type="InterPro" id="IPR042099">
    <property type="entry name" value="ANL_N_sf"/>
</dbReference>
<dbReference type="Pfam" id="PF00501">
    <property type="entry name" value="AMP-binding"/>
    <property type="match status" value="1"/>
</dbReference>
<evidence type="ECO:0000313" key="3">
    <source>
        <dbReference type="Proteomes" id="UP000323067"/>
    </source>
</evidence>